<feature type="domain" description="Sec23/Sec24 helical" evidence="11">
    <location>
        <begin position="1007"/>
        <end position="1107"/>
    </location>
</feature>
<dbReference type="Pfam" id="PF04811">
    <property type="entry name" value="Sec23_trunk"/>
    <property type="match status" value="1"/>
</dbReference>
<feature type="compositionally biased region" description="Polar residues" evidence="7">
    <location>
        <begin position="242"/>
        <end position="286"/>
    </location>
</feature>
<dbReference type="InterPro" id="IPR006896">
    <property type="entry name" value="Sec23/24_trunk_dom"/>
</dbReference>
<feature type="region of interest" description="Disordered" evidence="7">
    <location>
        <begin position="242"/>
        <end position="299"/>
    </location>
</feature>
<keyword evidence="4" id="KW-0813">Transport</keyword>
<dbReference type="Pfam" id="PF04810">
    <property type="entry name" value="zf-Sec23_Sec24"/>
    <property type="match status" value="1"/>
</dbReference>
<organism evidence="13 14">
    <name type="scientific">Armadillidium nasatum</name>
    <dbReference type="NCBI Taxonomy" id="96803"/>
    <lineage>
        <taxon>Eukaryota</taxon>
        <taxon>Metazoa</taxon>
        <taxon>Ecdysozoa</taxon>
        <taxon>Arthropoda</taxon>
        <taxon>Crustacea</taxon>
        <taxon>Multicrustacea</taxon>
        <taxon>Malacostraca</taxon>
        <taxon>Eumalacostraca</taxon>
        <taxon>Peracarida</taxon>
        <taxon>Isopoda</taxon>
        <taxon>Oniscidea</taxon>
        <taxon>Crinocheta</taxon>
        <taxon>Armadillidiidae</taxon>
        <taxon>Armadillidium</taxon>
    </lineage>
</organism>
<dbReference type="InterPro" id="IPR036180">
    <property type="entry name" value="Gelsolin-like_dom_sf"/>
</dbReference>
<dbReference type="GO" id="GO:0006886">
    <property type="term" value="P:intracellular protein transport"/>
    <property type="evidence" value="ECO:0007669"/>
    <property type="project" value="InterPro"/>
</dbReference>
<evidence type="ECO:0000259" key="8">
    <source>
        <dbReference type="Pfam" id="PF00626"/>
    </source>
</evidence>
<dbReference type="GO" id="GO:0070971">
    <property type="term" value="C:endoplasmic reticulum exit site"/>
    <property type="evidence" value="ECO:0007669"/>
    <property type="project" value="TreeGrafter"/>
</dbReference>
<dbReference type="SUPFAM" id="SSF53300">
    <property type="entry name" value="vWA-like"/>
    <property type="match status" value="1"/>
</dbReference>
<feature type="compositionally biased region" description="Polar residues" evidence="7">
    <location>
        <begin position="465"/>
        <end position="480"/>
    </location>
</feature>
<dbReference type="SUPFAM" id="SSF82754">
    <property type="entry name" value="C-terminal, gelsolin-like domain of Sec23/24"/>
    <property type="match status" value="1"/>
</dbReference>
<dbReference type="GO" id="GO:0030127">
    <property type="term" value="C:COPII vesicle coat"/>
    <property type="evidence" value="ECO:0007669"/>
    <property type="project" value="InterPro"/>
</dbReference>
<dbReference type="OrthoDB" id="49016at2759"/>
<feature type="compositionally biased region" description="Pro residues" evidence="7">
    <location>
        <begin position="14"/>
        <end position="80"/>
    </location>
</feature>
<feature type="region of interest" description="Disordered" evidence="7">
    <location>
        <begin position="325"/>
        <end position="487"/>
    </location>
</feature>
<accession>A0A5N5TP40</accession>
<comment type="subcellular location">
    <subcellularLocation>
        <location evidence="1">Cytoplasmic vesicle</location>
        <location evidence="1">COPII-coated vesicle membrane</location>
        <topology evidence="1">Peripheral membrane protein</topology>
        <orientation evidence="1">Cytoplasmic side</orientation>
    </subcellularLocation>
    <subcellularLocation>
        <location evidence="2">Endoplasmic reticulum membrane</location>
        <topology evidence="2">Peripheral membrane protein</topology>
        <orientation evidence="2">Cytoplasmic side</orientation>
    </subcellularLocation>
</comment>
<evidence type="ECO:0000256" key="7">
    <source>
        <dbReference type="SAM" id="MobiDB-lite"/>
    </source>
</evidence>
<dbReference type="GO" id="GO:0000149">
    <property type="term" value="F:SNARE binding"/>
    <property type="evidence" value="ECO:0007669"/>
    <property type="project" value="TreeGrafter"/>
</dbReference>
<dbReference type="InterPro" id="IPR029006">
    <property type="entry name" value="ADF-H/Gelsolin-like_dom_sf"/>
</dbReference>
<sequence length="1255" mass="136385">MYQPPLPTQGMRPPGVPPPGSIPPAGLPPPQRPPPLGMPPPQRQPVGLPPPQKPVGLPPPQRPPAGYRPPFPGGNLPPPNTLSSGMGTPSSMKPPIDMISNMSSLSINSSNSQLSNGIADVSSPSLNPPQTFGGGQIQNSATVDPQNLHSTSAYHPTSNSMQRSYQGESFETSQNSNNSSLGEGRSSFSQDPSHGSDSISDINSGQQRPASNSNFPGYPLDSHQQSNTIYDHSVFVSSALPQSSAPNNVSDSFHGISGSNVHSPNSFESSKTSGIDTPKSLAQPSPFQHGVPPSVTQMEQMRPGISPSIGVQRPGMPPISSPTGFSSHNVSPLSTQMVPPRPGIPPSNAHMGPPRFSMPPVSSPIGHPRPGVPPLGPMGPPKPGMPPFDPQTGSPRLGMPPISSSTTSFQPPSAPVSSFPGHGTINQHQSISQIGPGVPPTPAGMGQIPPPGMGGMQGRYPGASTAASPMSGYNQQSQGRRLNPDDMPSPLQVMEEDRHFKSGEFITNLKGGVPPLVTTDFVAKDAGNASPRFIRSTMYNVPATQDMMKQSSVPFGLVITPLADLHPEEAPIYTGTSLTNGPVRCNRCKGYMSPLMMFMDGGRRFQCLLCKQINEVPADYYCHMDSQGARADKFQRPELCLGSYEFAATVEYCCKDKLLPKEPAFIFILEMSQLMVQRGIINLLCQNMKSLLKHLPKEQIPGQEVTKSSIKVGFITYDSSVHFYKLTGLAPEMCVVCDKENMFVPVPDGVLCDVEEVSDNIDKLMECIPQNFTNTKEISGTLSCAIQAGMSALMACGRPGKLFVFHSSLPQTEGSGKLKNREDRKLLGTDKEKTVLTPQTTHYNNLAQELVGVGCGVDLFIFNENYVDLATIGQVARLTGGQCYKYTYFQPNRDSERLFEDLRLNISRNIAFDSVMRVRTSTGVRPVEFYGHIFMSNTHDIELAVIDSNKAIAVEIKHDDKITEEDGVYIQVALLYTSVGGQRRLRILNLALNICTQLADLYKNCELDTLMNFFGKQAMFKFLESSAKQIKENLVARAAQILACYRKNCASPSSVGQLILPELMKLLPLYVNCLAKCDALSGGQDLTCDDKSWHIYQLTTMPVEASVVYYYPRLIPLADLDPKEISIPPAVRTSYEKLSQDGVYLLENGLFMFLWVGSGTSPALMKDVFGVAAPHQLDPVLSELPELENPMSKCVRAIIALVRQQRNQHLFVVPQQGKHEMVMRNYLVEDKGVYGAPSYVDFLCHVHKEIRAILS</sequence>
<dbReference type="InterPro" id="IPR036174">
    <property type="entry name" value="Znf_Sec23_Sec24_sf"/>
</dbReference>
<feature type="compositionally biased region" description="Low complexity" evidence="7">
    <location>
        <begin position="98"/>
        <end position="116"/>
    </location>
</feature>
<evidence type="ECO:0000259" key="10">
    <source>
        <dbReference type="Pfam" id="PF04811"/>
    </source>
</evidence>
<dbReference type="InterPro" id="IPR006900">
    <property type="entry name" value="Sec23/24_helical_dom"/>
</dbReference>
<evidence type="ECO:0000313" key="14">
    <source>
        <dbReference type="Proteomes" id="UP000326759"/>
    </source>
</evidence>
<dbReference type="GO" id="GO:0005789">
    <property type="term" value="C:endoplasmic reticulum membrane"/>
    <property type="evidence" value="ECO:0007669"/>
    <property type="project" value="UniProtKB-SubCell"/>
</dbReference>
<feature type="compositionally biased region" description="Polar residues" evidence="7">
    <location>
        <begin position="137"/>
        <end position="215"/>
    </location>
</feature>
<feature type="compositionally biased region" description="Polar residues" evidence="7">
    <location>
        <begin position="81"/>
        <end position="91"/>
    </location>
</feature>
<dbReference type="Gene3D" id="2.60.40.1670">
    <property type="entry name" value="beta-sandwich domain of Sec23/24"/>
    <property type="match status" value="1"/>
</dbReference>
<keyword evidence="6" id="KW-0968">Cytoplasmic vesicle</keyword>
<feature type="compositionally biased region" description="Polar residues" evidence="7">
    <location>
        <begin position="402"/>
        <end position="411"/>
    </location>
</feature>
<name>A0A5N5TP40_9CRUS</name>
<comment type="similarity">
    <text evidence="3">Belongs to the SEC23/SEC24 family. SEC24 subfamily.</text>
</comment>
<comment type="caution">
    <text evidence="13">The sequence shown here is derived from an EMBL/GenBank/DDBJ whole genome shotgun (WGS) entry which is preliminary data.</text>
</comment>
<dbReference type="Proteomes" id="UP000326759">
    <property type="component" value="Unassembled WGS sequence"/>
</dbReference>
<keyword evidence="5" id="KW-0653">Protein transport</keyword>
<dbReference type="Pfam" id="PF08033">
    <property type="entry name" value="Sec23_BS"/>
    <property type="match status" value="1"/>
</dbReference>
<dbReference type="Gene3D" id="3.40.50.410">
    <property type="entry name" value="von Willebrand factor, type A domain"/>
    <property type="match status" value="1"/>
</dbReference>
<evidence type="ECO:0000256" key="1">
    <source>
        <dbReference type="ARBA" id="ARBA00004299"/>
    </source>
</evidence>
<dbReference type="Pfam" id="PF00626">
    <property type="entry name" value="Gelsolin"/>
    <property type="match status" value="1"/>
</dbReference>
<dbReference type="InterPro" id="IPR036175">
    <property type="entry name" value="Sec23/24_helical_dom_sf"/>
</dbReference>
<dbReference type="GO" id="GO:0008270">
    <property type="term" value="F:zinc ion binding"/>
    <property type="evidence" value="ECO:0007669"/>
    <property type="project" value="InterPro"/>
</dbReference>
<feature type="domain" description="Sec23/Sec24 beta-sandwich" evidence="12">
    <location>
        <begin position="911"/>
        <end position="994"/>
    </location>
</feature>
<feature type="compositionally biased region" description="Polar residues" evidence="7">
    <location>
        <begin position="424"/>
        <end position="433"/>
    </location>
</feature>
<dbReference type="Gene3D" id="1.20.120.730">
    <property type="entry name" value="Sec23/Sec24 helical domain"/>
    <property type="match status" value="1"/>
</dbReference>
<dbReference type="Gene3D" id="3.40.20.10">
    <property type="entry name" value="Severin"/>
    <property type="match status" value="1"/>
</dbReference>
<protein>
    <submittedName>
        <fullName evidence="13">Protein transport protein Sec24C</fullName>
    </submittedName>
</protein>
<evidence type="ECO:0000256" key="4">
    <source>
        <dbReference type="ARBA" id="ARBA00022448"/>
    </source>
</evidence>
<dbReference type="PANTHER" id="PTHR13803:SF4">
    <property type="entry name" value="SECRETORY 24CD, ISOFORM C"/>
    <property type="match status" value="1"/>
</dbReference>
<dbReference type="GO" id="GO:0090110">
    <property type="term" value="P:COPII-coated vesicle cargo loading"/>
    <property type="evidence" value="ECO:0007669"/>
    <property type="project" value="TreeGrafter"/>
</dbReference>
<evidence type="ECO:0000256" key="6">
    <source>
        <dbReference type="ARBA" id="ARBA00023329"/>
    </source>
</evidence>
<feature type="domain" description="Zinc finger Sec23/Sec24-type" evidence="9">
    <location>
        <begin position="582"/>
        <end position="620"/>
    </location>
</feature>
<dbReference type="InterPro" id="IPR036465">
    <property type="entry name" value="vWFA_dom_sf"/>
</dbReference>
<evidence type="ECO:0000259" key="9">
    <source>
        <dbReference type="Pfam" id="PF04810"/>
    </source>
</evidence>
<feature type="domain" description="Sec23/Sec24 trunk" evidence="10">
    <location>
        <begin position="660"/>
        <end position="903"/>
    </location>
</feature>
<proteinExistence type="inferred from homology"/>
<dbReference type="InterPro" id="IPR006895">
    <property type="entry name" value="Znf_Sec23_Sec24"/>
</dbReference>
<evidence type="ECO:0000256" key="5">
    <source>
        <dbReference type="ARBA" id="ARBA00022927"/>
    </source>
</evidence>
<feature type="compositionally biased region" description="Pro residues" evidence="7">
    <location>
        <begin position="370"/>
        <end position="389"/>
    </location>
</feature>
<dbReference type="Gene3D" id="2.30.30.380">
    <property type="entry name" value="Zn-finger domain of Sec23/24"/>
    <property type="match status" value="1"/>
</dbReference>
<feature type="compositionally biased region" description="Pro residues" evidence="7">
    <location>
        <begin position="437"/>
        <end position="452"/>
    </location>
</feature>
<feature type="region of interest" description="Disordered" evidence="7">
    <location>
        <begin position="1"/>
        <end position="225"/>
    </location>
</feature>
<dbReference type="SUPFAM" id="SSF82919">
    <property type="entry name" value="Zn-finger domain of Sec23/24"/>
    <property type="match status" value="1"/>
</dbReference>
<dbReference type="EMBL" id="SEYY01000149">
    <property type="protein sequence ID" value="KAB7507916.1"/>
    <property type="molecule type" value="Genomic_DNA"/>
</dbReference>
<evidence type="ECO:0000259" key="11">
    <source>
        <dbReference type="Pfam" id="PF04815"/>
    </source>
</evidence>
<dbReference type="PANTHER" id="PTHR13803">
    <property type="entry name" value="SEC24-RELATED PROTEIN"/>
    <property type="match status" value="1"/>
</dbReference>
<reference evidence="13 14" key="1">
    <citation type="journal article" date="2019" name="PLoS Biol.">
        <title>Sex chromosomes control vertical transmission of feminizing Wolbachia symbionts in an isopod.</title>
        <authorList>
            <person name="Becking T."/>
            <person name="Chebbi M.A."/>
            <person name="Giraud I."/>
            <person name="Moumen B."/>
            <person name="Laverre T."/>
            <person name="Caubet Y."/>
            <person name="Peccoud J."/>
            <person name="Gilbert C."/>
            <person name="Cordaux R."/>
        </authorList>
    </citation>
    <scope>NUCLEOTIDE SEQUENCE [LARGE SCALE GENOMIC DNA]</scope>
    <source>
        <strain evidence="13">ANa2</strain>
        <tissue evidence="13">Whole body excluding digestive tract and cuticle</tissue>
    </source>
</reference>
<dbReference type="InterPro" id="IPR050550">
    <property type="entry name" value="SEC23_SEC24_subfamily"/>
</dbReference>
<evidence type="ECO:0000256" key="3">
    <source>
        <dbReference type="ARBA" id="ARBA00008334"/>
    </source>
</evidence>
<dbReference type="SUPFAM" id="SSF81995">
    <property type="entry name" value="beta-sandwich domain of Sec23/24"/>
    <property type="match status" value="1"/>
</dbReference>
<dbReference type="SUPFAM" id="SSF81811">
    <property type="entry name" value="Helical domain of Sec23/24"/>
    <property type="match status" value="1"/>
</dbReference>
<feature type="domain" description="Gelsolin-like" evidence="8">
    <location>
        <begin position="1128"/>
        <end position="1198"/>
    </location>
</feature>
<gene>
    <name evidence="13" type="primary">SEC24C</name>
    <name evidence="13" type="ORF">Anas_08698</name>
</gene>
<evidence type="ECO:0000313" key="13">
    <source>
        <dbReference type="EMBL" id="KAB7507916.1"/>
    </source>
</evidence>
<keyword evidence="14" id="KW-1185">Reference proteome</keyword>
<dbReference type="Pfam" id="PF04815">
    <property type="entry name" value="Sec23_helical"/>
    <property type="match status" value="1"/>
</dbReference>
<dbReference type="AlphaFoldDB" id="A0A5N5TP40"/>
<dbReference type="InterPro" id="IPR007123">
    <property type="entry name" value="Gelsolin-like_dom"/>
</dbReference>
<evidence type="ECO:0000256" key="2">
    <source>
        <dbReference type="ARBA" id="ARBA00004397"/>
    </source>
</evidence>
<feature type="compositionally biased region" description="Polar residues" evidence="7">
    <location>
        <begin position="325"/>
        <end position="337"/>
    </location>
</feature>
<evidence type="ECO:0000259" key="12">
    <source>
        <dbReference type="Pfam" id="PF08033"/>
    </source>
</evidence>
<dbReference type="InterPro" id="IPR012990">
    <property type="entry name" value="Beta-sandwich_Sec23_24"/>
</dbReference>